<dbReference type="Gene3D" id="1.20.1250.20">
    <property type="entry name" value="MFS general substrate transporter like domains"/>
    <property type="match status" value="1"/>
</dbReference>
<evidence type="ECO:0000256" key="5">
    <source>
        <dbReference type="ARBA" id="ARBA00022989"/>
    </source>
</evidence>
<dbReference type="Pfam" id="PF07690">
    <property type="entry name" value="MFS_1"/>
    <property type="match status" value="1"/>
</dbReference>
<evidence type="ECO:0000256" key="4">
    <source>
        <dbReference type="ARBA" id="ARBA00022692"/>
    </source>
</evidence>
<organism evidence="9 10">
    <name type="scientific">Pseudomarimonas arenosa</name>
    <dbReference type="NCBI Taxonomy" id="2774145"/>
    <lineage>
        <taxon>Bacteria</taxon>
        <taxon>Pseudomonadati</taxon>
        <taxon>Pseudomonadota</taxon>
        <taxon>Gammaproteobacteria</taxon>
        <taxon>Lysobacterales</taxon>
        <taxon>Lysobacteraceae</taxon>
        <taxon>Pseudomarimonas</taxon>
    </lineage>
</organism>
<proteinExistence type="predicted"/>
<keyword evidence="4 7" id="KW-0812">Transmembrane</keyword>
<dbReference type="SUPFAM" id="SSF103473">
    <property type="entry name" value="MFS general substrate transporter"/>
    <property type="match status" value="1"/>
</dbReference>
<dbReference type="Proteomes" id="UP000613768">
    <property type="component" value="Unassembled WGS sequence"/>
</dbReference>
<dbReference type="InterPro" id="IPR002123">
    <property type="entry name" value="Plipid/glycerol_acylTrfase"/>
</dbReference>
<comment type="subcellular location">
    <subcellularLocation>
        <location evidence="1">Cell membrane</location>
        <topology evidence="1">Multi-pass membrane protein</topology>
    </subcellularLocation>
</comment>
<protein>
    <submittedName>
        <fullName evidence="9">MFS transporter</fullName>
    </submittedName>
</protein>
<keyword evidence="2" id="KW-0813">Transport</keyword>
<feature type="transmembrane region" description="Helical" evidence="7">
    <location>
        <begin position="150"/>
        <end position="170"/>
    </location>
</feature>
<dbReference type="PANTHER" id="PTHR43266">
    <property type="entry name" value="MACROLIDE-EFFLUX PROTEIN"/>
    <property type="match status" value="1"/>
</dbReference>
<evidence type="ECO:0000256" key="6">
    <source>
        <dbReference type="ARBA" id="ARBA00023136"/>
    </source>
</evidence>
<feature type="domain" description="Phospholipid/glycerol acyltransferase" evidence="8">
    <location>
        <begin position="458"/>
        <end position="574"/>
    </location>
</feature>
<dbReference type="AlphaFoldDB" id="A0AAW3ZKE6"/>
<keyword evidence="10" id="KW-1185">Reference proteome</keyword>
<feature type="transmembrane region" description="Helical" evidence="7">
    <location>
        <begin position="373"/>
        <end position="396"/>
    </location>
</feature>
<keyword evidence="5 7" id="KW-1133">Transmembrane helix</keyword>
<dbReference type="EMBL" id="JACYTR010000005">
    <property type="protein sequence ID" value="MBD8524936.1"/>
    <property type="molecule type" value="Genomic_DNA"/>
</dbReference>
<feature type="transmembrane region" description="Helical" evidence="7">
    <location>
        <begin position="297"/>
        <end position="315"/>
    </location>
</feature>
<evidence type="ECO:0000313" key="9">
    <source>
        <dbReference type="EMBL" id="MBD8524936.1"/>
    </source>
</evidence>
<dbReference type="PANTHER" id="PTHR43266:SF2">
    <property type="entry name" value="MAJOR FACILITATOR SUPERFAMILY (MFS) PROFILE DOMAIN-CONTAINING PROTEIN"/>
    <property type="match status" value="1"/>
</dbReference>
<feature type="transmembrane region" description="Helical" evidence="7">
    <location>
        <begin position="402"/>
        <end position="424"/>
    </location>
</feature>
<evidence type="ECO:0000256" key="3">
    <source>
        <dbReference type="ARBA" id="ARBA00022475"/>
    </source>
</evidence>
<feature type="transmembrane region" description="Helical" evidence="7">
    <location>
        <begin position="230"/>
        <end position="253"/>
    </location>
</feature>
<dbReference type="CDD" id="cd07989">
    <property type="entry name" value="LPLAT_AGPAT-like"/>
    <property type="match status" value="1"/>
</dbReference>
<evidence type="ECO:0000259" key="8">
    <source>
        <dbReference type="SMART" id="SM00563"/>
    </source>
</evidence>
<evidence type="ECO:0000256" key="1">
    <source>
        <dbReference type="ARBA" id="ARBA00004651"/>
    </source>
</evidence>
<evidence type="ECO:0000256" key="2">
    <source>
        <dbReference type="ARBA" id="ARBA00022448"/>
    </source>
</evidence>
<keyword evidence="3" id="KW-1003">Cell membrane</keyword>
<feature type="transmembrane region" description="Helical" evidence="7">
    <location>
        <begin position="176"/>
        <end position="193"/>
    </location>
</feature>
<dbReference type="SUPFAM" id="SSF69593">
    <property type="entry name" value="Glycerol-3-phosphate (1)-acyltransferase"/>
    <property type="match status" value="1"/>
</dbReference>
<comment type="caution">
    <text evidence="9">The sequence shown here is derived from an EMBL/GenBank/DDBJ whole genome shotgun (WGS) entry which is preliminary data.</text>
</comment>
<gene>
    <name evidence="9" type="ORF">IFO71_04190</name>
</gene>
<dbReference type="GO" id="GO:0016746">
    <property type="term" value="F:acyltransferase activity"/>
    <property type="evidence" value="ECO:0007669"/>
    <property type="project" value="InterPro"/>
</dbReference>
<sequence>MAGHSQFELLRTRRFLPFFLTQALGAFNDNVFKNALVILIAFKIAGLTSADINFWSNLAAGLFILPFFLFSASAGQWAERQEKSSAIRKIKLLEVLIMMLAAVGFWLNSLPFLIGVLFLMGTQSTLFGPIKYSALPQILKPEELVGGNGLIEAGTFLTILLGTLLGGWLMAGFEWGATWVSMAVIGFAVAGWLSSRAIPPLPATANDIRIDPNVPRAILNTLGQLRGNRAVLNSVLGISWFWFFGSIFLAQLPNYTKEYLGGDESVAPMVLTLFSLGIGLGSLLCEKLSSRTVEIGLVPLGALGLTVFGVDLYFARPEAASVSGLDWRAFLDLPGNLRIAIDLALIGFFGGFYIVPLYALVQQRCPREKISRVIAANNILNALFMVVASVMAIILLNAGLNIPQLLLITAILNAIVAIYIFSLVPEFAMRFLVWIAVNLLYRVKVEGIEEHVPDEGPALLVCNHVSFVDALVLGGAVPRPVRFVMYYKIHRLPILGWIFRTAKTIPIAGSKEDPELMQRAFEAVEQALKNGEIVGIFPEGGLTRDGEMAPFRPGVERILAKTPVPVVPLAITGLWRSMWSRRDSLLGRMRLPRRLRARIGVRAAPALPPNSSAAELEAKVRELRGDLQ</sequence>
<dbReference type="GO" id="GO:0022857">
    <property type="term" value="F:transmembrane transporter activity"/>
    <property type="evidence" value="ECO:0007669"/>
    <property type="project" value="InterPro"/>
</dbReference>
<accession>A0AAW3ZKE6</accession>
<feature type="transmembrane region" description="Helical" evidence="7">
    <location>
        <begin position="54"/>
        <end position="78"/>
    </location>
</feature>
<evidence type="ECO:0000313" key="10">
    <source>
        <dbReference type="Proteomes" id="UP000613768"/>
    </source>
</evidence>
<dbReference type="InterPro" id="IPR036259">
    <property type="entry name" value="MFS_trans_sf"/>
</dbReference>
<dbReference type="CDD" id="cd06173">
    <property type="entry name" value="MFS_MefA_like"/>
    <property type="match status" value="1"/>
</dbReference>
<reference evidence="9 10" key="1">
    <citation type="submission" date="2020-09" db="EMBL/GenBank/DDBJ databases">
        <title>Pseudoxanthomonas sp. CAU 1598 isolated from sand of Yaerae Beach.</title>
        <authorList>
            <person name="Kim W."/>
        </authorList>
    </citation>
    <scope>NUCLEOTIDE SEQUENCE [LARGE SCALE GENOMIC DNA]</scope>
    <source>
        <strain evidence="9 10">CAU 1598</strain>
    </source>
</reference>
<dbReference type="InterPro" id="IPR011701">
    <property type="entry name" value="MFS"/>
</dbReference>
<dbReference type="SMART" id="SM00563">
    <property type="entry name" value="PlsC"/>
    <property type="match status" value="1"/>
</dbReference>
<feature type="transmembrane region" description="Helical" evidence="7">
    <location>
        <begin position="265"/>
        <end position="285"/>
    </location>
</feature>
<feature type="transmembrane region" description="Helical" evidence="7">
    <location>
        <begin position="335"/>
        <end position="361"/>
    </location>
</feature>
<keyword evidence="6 7" id="KW-0472">Membrane</keyword>
<feature type="transmembrane region" description="Helical" evidence="7">
    <location>
        <begin position="15"/>
        <end position="42"/>
    </location>
</feature>
<dbReference type="GO" id="GO:0005886">
    <property type="term" value="C:plasma membrane"/>
    <property type="evidence" value="ECO:0007669"/>
    <property type="project" value="UniProtKB-SubCell"/>
</dbReference>
<dbReference type="Pfam" id="PF01553">
    <property type="entry name" value="Acyltransferase"/>
    <property type="match status" value="1"/>
</dbReference>
<dbReference type="RefSeq" id="WP_192028283.1">
    <property type="nucleotide sequence ID" value="NZ_JACYTR010000005.1"/>
</dbReference>
<evidence type="ECO:0000256" key="7">
    <source>
        <dbReference type="SAM" id="Phobius"/>
    </source>
</evidence>
<name>A0AAW3ZKE6_9GAMM</name>